<accession>A0AB35HSK9</accession>
<name>A0AB35HSK9_TETHA</name>
<dbReference type="EMBL" id="JACACB010000032">
    <property type="protein sequence ID" value="MCO8298780.1"/>
    <property type="molecule type" value="Genomic_DNA"/>
</dbReference>
<reference evidence="2" key="2">
    <citation type="journal article" date="2021" name="BMC Microbiol.">
        <title>The diversity among the species Tetragenococcus halophilus including new isolates from a lupine seed fermentation.</title>
        <authorList>
            <person name="Link T."/>
            <person name="Vogel R.F."/>
            <person name="Ehrmann M.A."/>
        </authorList>
    </citation>
    <scope>NUCLEOTIDE SEQUENCE</scope>
    <source>
        <strain evidence="2">TMW 2.2257</strain>
    </source>
</reference>
<gene>
    <name evidence="2" type="ORF">HXW75_09880</name>
</gene>
<dbReference type="AlphaFoldDB" id="A0AB35HSK9"/>
<evidence type="ECO:0000256" key="1">
    <source>
        <dbReference type="SAM" id="MobiDB-lite"/>
    </source>
</evidence>
<evidence type="ECO:0000313" key="2">
    <source>
        <dbReference type="EMBL" id="MCO8298780.1"/>
    </source>
</evidence>
<protein>
    <submittedName>
        <fullName evidence="2">Uncharacterized protein</fullName>
    </submittedName>
</protein>
<dbReference type="Proteomes" id="UP001057280">
    <property type="component" value="Unassembled WGS sequence"/>
</dbReference>
<organism evidence="2 3">
    <name type="scientific">Tetragenococcus halophilus</name>
    <name type="common">Pediococcus halophilus</name>
    <dbReference type="NCBI Taxonomy" id="51669"/>
    <lineage>
        <taxon>Bacteria</taxon>
        <taxon>Bacillati</taxon>
        <taxon>Bacillota</taxon>
        <taxon>Bacilli</taxon>
        <taxon>Lactobacillales</taxon>
        <taxon>Enterococcaceae</taxon>
        <taxon>Tetragenococcus</taxon>
    </lineage>
</organism>
<comment type="caution">
    <text evidence="2">The sequence shown here is derived from an EMBL/GenBank/DDBJ whole genome shotgun (WGS) entry which is preliminary data.</text>
</comment>
<reference evidence="2" key="1">
    <citation type="submission" date="2020-06" db="EMBL/GenBank/DDBJ databases">
        <authorList>
            <person name="Link T."/>
            <person name="Ehrmann M."/>
        </authorList>
    </citation>
    <scope>NUCLEOTIDE SEQUENCE</scope>
    <source>
        <strain evidence="2">TMW 2.2257</strain>
    </source>
</reference>
<sequence>MKMEKWQDLDDILVRDNDKAIICEEQDINDRTTLNDKIQNKGKPINETRETMIKKSVNRGVTVDPLKVSSYFNKKNDNENAEKTKELETNQPTTNYKKIKNEITFFGQSFLEGFLDVYGLEVDNAVKRYEDRLHTIETYDLDNKEQNFYIGRSKNGSLDLATDSLPSRKIAEEQINKFYAEPQKENKKELAQVQERVQENEKTE</sequence>
<evidence type="ECO:0000313" key="3">
    <source>
        <dbReference type="Proteomes" id="UP001057280"/>
    </source>
</evidence>
<feature type="region of interest" description="Disordered" evidence="1">
    <location>
        <begin position="181"/>
        <end position="204"/>
    </location>
</feature>
<proteinExistence type="predicted"/>
<feature type="compositionally biased region" description="Basic and acidic residues" evidence="1">
    <location>
        <begin position="182"/>
        <end position="204"/>
    </location>
</feature>
<dbReference type="RefSeq" id="WP_253210318.1">
    <property type="nucleotide sequence ID" value="NZ_JACACB010000032.1"/>
</dbReference>